<proteinExistence type="predicted"/>
<evidence type="ECO:0000313" key="3">
    <source>
        <dbReference type="Proteomes" id="UP001374579"/>
    </source>
</evidence>
<evidence type="ECO:0000256" key="1">
    <source>
        <dbReference type="SAM" id="SignalP"/>
    </source>
</evidence>
<gene>
    <name evidence="2" type="ORF">V1264_000388</name>
</gene>
<accession>A0AAN9C4J2</accession>
<dbReference type="Proteomes" id="UP001374579">
    <property type="component" value="Unassembled WGS sequence"/>
</dbReference>
<organism evidence="2 3">
    <name type="scientific">Littorina saxatilis</name>
    <dbReference type="NCBI Taxonomy" id="31220"/>
    <lineage>
        <taxon>Eukaryota</taxon>
        <taxon>Metazoa</taxon>
        <taxon>Spiralia</taxon>
        <taxon>Lophotrochozoa</taxon>
        <taxon>Mollusca</taxon>
        <taxon>Gastropoda</taxon>
        <taxon>Caenogastropoda</taxon>
        <taxon>Littorinimorpha</taxon>
        <taxon>Littorinoidea</taxon>
        <taxon>Littorinidae</taxon>
        <taxon>Littorina</taxon>
    </lineage>
</organism>
<dbReference type="EMBL" id="JBAMIC010000001">
    <property type="protein sequence ID" value="KAK7114310.1"/>
    <property type="molecule type" value="Genomic_DNA"/>
</dbReference>
<reference evidence="2 3" key="1">
    <citation type="submission" date="2024-02" db="EMBL/GenBank/DDBJ databases">
        <title>Chromosome-scale genome assembly of the rough periwinkle Littorina saxatilis.</title>
        <authorList>
            <person name="De Jode A."/>
            <person name="Faria R."/>
            <person name="Formenti G."/>
            <person name="Sims Y."/>
            <person name="Smith T.P."/>
            <person name="Tracey A."/>
            <person name="Wood J.M.D."/>
            <person name="Zagrodzka Z.B."/>
            <person name="Johannesson K."/>
            <person name="Butlin R.K."/>
            <person name="Leder E.H."/>
        </authorList>
    </citation>
    <scope>NUCLEOTIDE SEQUENCE [LARGE SCALE GENOMIC DNA]</scope>
    <source>
        <strain evidence="2">Snail1</strain>
        <tissue evidence="2">Muscle</tissue>
    </source>
</reference>
<evidence type="ECO:0008006" key="4">
    <source>
        <dbReference type="Google" id="ProtNLM"/>
    </source>
</evidence>
<dbReference type="AlphaFoldDB" id="A0AAN9C4J2"/>
<sequence length="261" mass="29281">MMWRGLSFLAVLLVIIPPGLHANATQVREILDKLVTAILENQETCSQSCADNLIKLDNGYFLAFRITPGIQSSAYEKFMADGNSDDTDCLVFQNVPEGCKTTDGRLSCDRHYRSRILDLWDRLPIARVRVGVYKDNVEQRFFEFNGNSSNFDNWFSQSRLINNSYTDLSATQATPNFFSIVGDQAFGRPFFINNNYGGCDNDAGWLMVSDKADPPCPWEKRNTTNSYPVIFFSSANAKSIYSITNAIADTLVISVKLGNTQ</sequence>
<keyword evidence="3" id="KW-1185">Reference proteome</keyword>
<comment type="caution">
    <text evidence="2">The sequence shown here is derived from an EMBL/GenBank/DDBJ whole genome shotgun (WGS) entry which is preliminary data.</text>
</comment>
<protein>
    <recommendedName>
        <fullName evidence="4">Fibrinogen C-terminal domain-containing protein</fullName>
    </recommendedName>
</protein>
<keyword evidence="1" id="KW-0732">Signal</keyword>
<name>A0AAN9C4J2_9CAEN</name>
<feature type="signal peptide" evidence="1">
    <location>
        <begin position="1"/>
        <end position="22"/>
    </location>
</feature>
<feature type="chain" id="PRO_5042992466" description="Fibrinogen C-terminal domain-containing protein" evidence="1">
    <location>
        <begin position="23"/>
        <end position="261"/>
    </location>
</feature>
<evidence type="ECO:0000313" key="2">
    <source>
        <dbReference type="EMBL" id="KAK7114310.1"/>
    </source>
</evidence>